<accession>A0ABY7FR81</accession>
<dbReference type="PANTHER" id="PTHR22923:SF116">
    <property type="entry name" value="C1Q DOMAIN-CONTAINING PROTEIN"/>
    <property type="match status" value="1"/>
</dbReference>
<comment type="subcellular location">
    <subcellularLocation>
        <location evidence="1">Secreted</location>
    </subcellularLocation>
</comment>
<dbReference type="Proteomes" id="UP001164746">
    <property type="component" value="Chromosome 13"/>
</dbReference>
<dbReference type="SMART" id="SM00110">
    <property type="entry name" value="C1Q"/>
    <property type="match status" value="1"/>
</dbReference>
<sequence length="284" mass="31236">MQTKLMISFIFLAMICIVYCDEPVCLSRFDYDEKMLLKFLRIEDTVAKFDERVTSIVQDFAKKEQILNSTLDNVLIKYADEFQTAFHTFENTTRQIVDEFKSEINASKEKNDNIRSVVQKLQEDARVILQQASDATEEIKKSATKDVVAFTAHGPADGPVSSTQTFTTVVTNIGNGFDTATGLFTCPKSGLYHFIFHLVKLRSSTRVDQCYCTLGKNGASTGIIAKIDPEDPTSSGGADIGSYGVSNSAFIKLVTGDTVGLMSCSSASKFDPQSSFSGLLIQID</sequence>
<evidence type="ECO:0000256" key="4">
    <source>
        <dbReference type="SAM" id="Coils"/>
    </source>
</evidence>
<evidence type="ECO:0000256" key="3">
    <source>
        <dbReference type="ARBA" id="ARBA00022729"/>
    </source>
</evidence>
<keyword evidence="4" id="KW-0175">Coiled coil</keyword>
<keyword evidence="8" id="KW-1185">Reference proteome</keyword>
<dbReference type="PROSITE" id="PS50871">
    <property type="entry name" value="C1Q"/>
    <property type="match status" value="1"/>
</dbReference>
<reference evidence="7" key="1">
    <citation type="submission" date="2022-11" db="EMBL/GenBank/DDBJ databases">
        <title>Centuries of genome instability and evolution in soft-shell clam transmissible cancer (bioRxiv).</title>
        <authorList>
            <person name="Hart S.F.M."/>
            <person name="Yonemitsu M.A."/>
            <person name="Giersch R.M."/>
            <person name="Beal B.F."/>
            <person name="Arriagada G."/>
            <person name="Davis B.W."/>
            <person name="Ostrander E.A."/>
            <person name="Goff S.P."/>
            <person name="Metzger M.J."/>
        </authorList>
    </citation>
    <scope>NUCLEOTIDE SEQUENCE</scope>
    <source>
        <strain evidence="7">MELC-2E11</strain>
        <tissue evidence="7">Siphon/mantle</tissue>
    </source>
</reference>
<feature type="domain" description="C1q" evidence="6">
    <location>
        <begin position="143"/>
        <end position="284"/>
    </location>
</feature>
<evidence type="ECO:0000313" key="8">
    <source>
        <dbReference type="Proteomes" id="UP001164746"/>
    </source>
</evidence>
<evidence type="ECO:0000256" key="1">
    <source>
        <dbReference type="ARBA" id="ARBA00004613"/>
    </source>
</evidence>
<name>A0ABY7FR81_MYAAR</name>
<dbReference type="PRINTS" id="PR00007">
    <property type="entry name" value="COMPLEMNTC1Q"/>
</dbReference>
<organism evidence="7 8">
    <name type="scientific">Mya arenaria</name>
    <name type="common">Soft-shell clam</name>
    <dbReference type="NCBI Taxonomy" id="6604"/>
    <lineage>
        <taxon>Eukaryota</taxon>
        <taxon>Metazoa</taxon>
        <taxon>Spiralia</taxon>
        <taxon>Lophotrochozoa</taxon>
        <taxon>Mollusca</taxon>
        <taxon>Bivalvia</taxon>
        <taxon>Autobranchia</taxon>
        <taxon>Heteroconchia</taxon>
        <taxon>Euheterodonta</taxon>
        <taxon>Imparidentia</taxon>
        <taxon>Neoheterodontei</taxon>
        <taxon>Myida</taxon>
        <taxon>Myoidea</taxon>
        <taxon>Myidae</taxon>
        <taxon>Mya</taxon>
    </lineage>
</organism>
<proteinExistence type="predicted"/>
<feature type="chain" id="PRO_5045976066" evidence="5">
    <location>
        <begin position="21"/>
        <end position="284"/>
    </location>
</feature>
<dbReference type="SUPFAM" id="SSF49842">
    <property type="entry name" value="TNF-like"/>
    <property type="match status" value="1"/>
</dbReference>
<dbReference type="EMBL" id="CP111024">
    <property type="protein sequence ID" value="WAR23547.1"/>
    <property type="molecule type" value="Genomic_DNA"/>
</dbReference>
<protein>
    <submittedName>
        <fullName evidence="7">C1QT3-like protein</fullName>
    </submittedName>
</protein>
<keyword evidence="2" id="KW-0964">Secreted</keyword>
<dbReference type="InterPro" id="IPR008983">
    <property type="entry name" value="Tumour_necrosis_fac-like_dom"/>
</dbReference>
<feature type="signal peptide" evidence="5">
    <location>
        <begin position="1"/>
        <end position="20"/>
    </location>
</feature>
<evidence type="ECO:0000256" key="5">
    <source>
        <dbReference type="SAM" id="SignalP"/>
    </source>
</evidence>
<evidence type="ECO:0000256" key="2">
    <source>
        <dbReference type="ARBA" id="ARBA00022525"/>
    </source>
</evidence>
<dbReference type="InterPro" id="IPR050822">
    <property type="entry name" value="Cerebellin_Synaptic_Org"/>
</dbReference>
<dbReference type="InterPro" id="IPR001073">
    <property type="entry name" value="C1q_dom"/>
</dbReference>
<evidence type="ECO:0000259" key="6">
    <source>
        <dbReference type="PROSITE" id="PS50871"/>
    </source>
</evidence>
<gene>
    <name evidence="7" type="ORF">MAR_037216</name>
</gene>
<keyword evidence="3 5" id="KW-0732">Signal</keyword>
<evidence type="ECO:0000313" key="7">
    <source>
        <dbReference type="EMBL" id="WAR23547.1"/>
    </source>
</evidence>
<dbReference type="Gene3D" id="2.60.120.40">
    <property type="match status" value="1"/>
</dbReference>
<dbReference type="Pfam" id="PF00386">
    <property type="entry name" value="C1q"/>
    <property type="match status" value="1"/>
</dbReference>
<dbReference type="PANTHER" id="PTHR22923">
    <property type="entry name" value="CEREBELLIN-RELATED"/>
    <property type="match status" value="1"/>
</dbReference>
<feature type="coiled-coil region" evidence="4">
    <location>
        <begin position="104"/>
        <end position="138"/>
    </location>
</feature>